<dbReference type="GO" id="GO:0016301">
    <property type="term" value="F:kinase activity"/>
    <property type="evidence" value="ECO:0007669"/>
    <property type="project" value="UniProtKB-KW"/>
</dbReference>
<dbReference type="EMBL" id="BQXS01003377">
    <property type="protein sequence ID" value="GKT34164.1"/>
    <property type="molecule type" value="Genomic_DNA"/>
</dbReference>
<evidence type="ECO:0000313" key="2">
    <source>
        <dbReference type="Proteomes" id="UP001057375"/>
    </source>
</evidence>
<feature type="non-terminal residue" evidence="1">
    <location>
        <position position="1"/>
    </location>
</feature>
<reference evidence="1" key="1">
    <citation type="submission" date="2022-03" db="EMBL/GenBank/DDBJ databases">
        <title>Draft genome sequence of Aduncisulcus paluster, a free-living microaerophilic Fornicata.</title>
        <authorList>
            <person name="Yuyama I."/>
            <person name="Kume K."/>
            <person name="Tamura T."/>
            <person name="Inagaki Y."/>
            <person name="Hashimoto T."/>
        </authorList>
    </citation>
    <scope>NUCLEOTIDE SEQUENCE</scope>
    <source>
        <strain evidence="1">NY0171</strain>
    </source>
</reference>
<keyword evidence="1" id="KW-0418">Kinase</keyword>
<sequence length="70" mass="8033">GQERIHSSGVREINRLDNEGMAFHVKVREGYLKLAKTYPQRIALIDASQSMEAVFEEVKETIDDLIENWG</sequence>
<gene>
    <name evidence="1" type="ORF">ADUPG1_002755</name>
</gene>
<proteinExistence type="predicted"/>
<keyword evidence="1" id="KW-0808">Transferase</keyword>
<protein>
    <submittedName>
        <fullName evidence="1">dTMP kinase</fullName>
    </submittedName>
</protein>
<dbReference type="Proteomes" id="UP001057375">
    <property type="component" value="Unassembled WGS sequence"/>
</dbReference>
<dbReference type="SUPFAM" id="SSF52540">
    <property type="entry name" value="P-loop containing nucleoside triphosphate hydrolases"/>
    <property type="match status" value="1"/>
</dbReference>
<name>A0ABQ5KRU8_9EUKA</name>
<keyword evidence="2" id="KW-1185">Reference proteome</keyword>
<accession>A0ABQ5KRU8</accession>
<dbReference type="InterPro" id="IPR027417">
    <property type="entry name" value="P-loop_NTPase"/>
</dbReference>
<evidence type="ECO:0000313" key="1">
    <source>
        <dbReference type="EMBL" id="GKT34164.1"/>
    </source>
</evidence>
<dbReference type="Gene3D" id="3.40.50.300">
    <property type="entry name" value="P-loop containing nucleotide triphosphate hydrolases"/>
    <property type="match status" value="1"/>
</dbReference>
<comment type="caution">
    <text evidence="1">The sequence shown here is derived from an EMBL/GenBank/DDBJ whole genome shotgun (WGS) entry which is preliminary data.</text>
</comment>
<organism evidence="1 2">
    <name type="scientific">Aduncisulcus paluster</name>
    <dbReference type="NCBI Taxonomy" id="2918883"/>
    <lineage>
        <taxon>Eukaryota</taxon>
        <taxon>Metamonada</taxon>
        <taxon>Carpediemonas-like organisms</taxon>
        <taxon>Aduncisulcus</taxon>
    </lineage>
</organism>